<reference evidence="1 2" key="1">
    <citation type="journal article" date="2017" name="PLoS Biol.">
        <title>The sea cucumber genome provides insights into morphological evolution and visceral regeneration.</title>
        <authorList>
            <person name="Zhang X."/>
            <person name="Sun L."/>
            <person name="Yuan J."/>
            <person name="Sun Y."/>
            <person name="Gao Y."/>
            <person name="Zhang L."/>
            <person name="Li S."/>
            <person name="Dai H."/>
            <person name="Hamel J.F."/>
            <person name="Liu C."/>
            <person name="Yu Y."/>
            <person name="Liu S."/>
            <person name="Lin W."/>
            <person name="Guo K."/>
            <person name="Jin S."/>
            <person name="Xu P."/>
            <person name="Storey K.B."/>
            <person name="Huan P."/>
            <person name="Zhang T."/>
            <person name="Zhou Y."/>
            <person name="Zhang J."/>
            <person name="Lin C."/>
            <person name="Li X."/>
            <person name="Xing L."/>
            <person name="Huo D."/>
            <person name="Sun M."/>
            <person name="Wang L."/>
            <person name="Mercier A."/>
            <person name="Li F."/>
            <person name="Yang H."/>
            <person name="Xiang J."/>
        </authorList>
    </citation>
    <scope>NUCLEOTIDE SEQUENCE [LARGE SCALE GENOMIC DNA]</scope>
    <source>
        <strain evidence="1">Shaxun</strain>
        <tissue evidence="1">Muscle</tissue>
    </source>
</reference>
<keyword evidence="2" id="KW-1185">Reference proteome</keyword>
<name>A0A2G8KU82_STIJA</name>
<dbReference type="Proteomes" id="UP000230750">
    <property type="component" value="Unassembled WGS sequence"/>
</dbReference>
<sequence>MTASLGMEFCQNKPFVFVKEGELPLQLVLSKIVPKEWTYITPDDNPKTISYKSVADDKDTSCPFALEKSPSSERKPYCIFKIVQGNESVELSMRF</sequence>
<evidence type="ECO:0000313" key="1">
    <source>
        <dbReference type="EMBL" id="PIK51566.1"/>
    </source>
</evidence>
<accession>A0A2G8KU82</accession>
<organism evidence="1 2">
    <name type="scientific">Stichopus japonicus</name>
    <name type="common">Sea cucumber</name>
    <dbReference type="NCBI Taxonomy" id="307972"/>
    <lineage>
        <taxon>Eukaryota</taxon>
        <taxon>Metazoa</taxon>
        <taxon>Echinodermata</taxon>
        <taxon>Eleutherozoa</taxon>
        <taxon>Echinozoa</taxon>
        <taxon>Holothuroidea</taxon>
        <taxon>Aspidochirotacea</taxon>
        <taxon>Aspidochirotida</taxon>
        <taxon>Stichopodidae</taxon>
        <taxon>Apostichopus</taxon>
    </lineage>
</organism>
<proteinExistence type="predicted"/>
<gene>
    <name evidence="1" type="ORF">BSL78_11528</name>
</gene>
<dbReference type="AlphaFoldDB" id="A0A2G8KU82"/>
<comment type="caution">
    <text evidence="1">The sequence shown here is derived from an EMBL/GenBank/DDBJ whole genome shotgun (WGS) entry which is preliminary data.</text>
</comment>
<dbReference type="EMBL" id="MRZV01000365">
    <property type="protein sequence ID" value="PIK51566.1"/>
    <property type="molecule type" value="Genomic_DNA"/>
</dbReference>
<protein>
    <submittedName>
        <fullName evidence="1">Uncharacterized protein</fullName>
    </submittedName>
</protein>
<evidence type="ECO:0000313" key="2">
    <source>
        <dbReference type="Proteomes" id="UP000230750"/>
    </source>
</evidence>